<keyword evidence="3" id="KW-1185">Reference proteome</keyword>
<dbReference type="SUPFAM" id="SSF56281">
    <property type="entry name" value="Metallo-hydrolase/oxidoreductase"/>
    <property type="match status" value="1"/>
</dbReference>
<dbReference type="Pfam" id="PF00753">
    <property type="entry name" value="Lactamase_B"/>
    <property type="match status" value="1"/>
</dbReference>
<protein>
    <submittedName>
        <fullName evidence="2">Glyoxylase, beta-lactamase superfamily II</fullName>
    </submittedName>
</protein>
<dbReference type="Gene3D" id="3.60.15.10">
    <property type="entry name" value="Ribonuclease Z/Hydroxyacylglutathione hydrolase-like"/>
    <property type="match status" value="1"/>
</dbReference>
<dbReference type="PANTHER" id="PTHR42951">
    <property type="entry name" value="METALLO-BETA-LACTAMASE DOMAIN-CONTAINING"/>
    <property type="match status" value="1"/>
</dbReference>
<evidence type="ECO:0000313" key="2">
    <source>
        <dbReference type="EMBL" id="SFN45325.1"/>
    </source>
</evidence>
<dbReference type="AlphaFoldDB" id="A0A1I4Z4Y1"/>
<dbReference type="InterPro" id="IPR036866">
    <property type="entry name" value="RibonucZ/Hydroxyglut_hydro"/>
</dbReference>
<dbReference type="STRING" id="995034.SAMN05216219_0739"/>
<sequence>MRLTAENVFQLEKSRGANGYVVRGDGRTAVIDPGMASAFDDLVAELRDAESRTGPITDILLTHYDPDHAQVVKRLQQTLQVQVWISTADAAILRGDVAPPTRFRRFLHRMSSSEYPDGVVEVTGTLEIFPGLLAFPTPGHTPGHLGFRWNDVLFTGDAVRVTRQGNLKQFLWLLTSDRPMARTTERLLRERIKAEEIEWICAGHNPPTRWVGGAEEW</sequence>
<gene>
    <name evidence="2" type="ORF">SAMN05216219_0739</name>
</gene>
<evidence type="ECO:0000259" key="1">
    <source>
        <dbReference type="SMART" id="SM00849"/>
    </source>
</evidence>
<dbReference type="InterPro" id="IPR050855">
    <property type="entry name" value="NDM-1-like"/>
</dbReference>
<feature type="domain" description="Metallo-beta-lactamase" evidence="1">
    <location>
        <begin position="16"/>
        <end position="204"/>
    </location>
</feature>
<accession>A0A1I4Z4Y1</accession>
<dbReference type="PANTHER" id="PTHR42951:SF4">
    <property type="entry name" value="ACYL-COENZYME A THIOESTERASE MBLAC2"/>
    <property type="match status" value="1"/>
</dbReference>
<dbReference type="InterPro" id="IPR001279">
    <property type="entry name" value="Metallo-B-lactamas"/>
</dbReference>
<reference evidence="3" key="1">
    <citation type="submission" date="2016-10" db="EMBL/GenBank/DDBJ databases">
        <authorList>
            <person name="Varghese N."/>
            <person name="Submissions S."/>
        </authorList>
    </citation>
    <scope>NUCLEOTIDE SEQUENCE [LARGE SCALE GENOMIC DNA]</scope>
    <source>
        <strain evidence="3">CGMCC 1.11101</strain>
    </source>
</reference>
<dbReference type="SMART" id="SM00849">
    <property type="entry name" value="Lactamase_B"/>
    <property type="match status" value="1"/>
</dbReference>
<proteinExistence type="predicted"/>
<dbReference type="EMBL" id="FOVM01000001">
    <property type="protein sequence ID" value="SFN45325.1"/>
    <property type="molecule type" value="Genomic_DNA"/>
</dbReference>
<dbReference type="RefSeq" id="WP_177216703.1">
    <property type="nucleotide sequence ID" value="NZ_FOVM01000001.1"/>
</dbReference>
<evidence type="ECO:0000313" key="3">
    <source>
        <dbReference type="Proteomes" id="UP000198867"/>
    </source>
</evidence>
<organism evidence="2 3">
    <name type="scientific">Mycetocola miduiensis</name>
    <dbReference type="NCBI Taxonomy" id="995034"/>
    <lineage>
        <taxon>Bacteria</taxon>
        <taxon>Bacillati</taxon>
        <taxon>Actinomycetota</taxon>
        <taxon>Actinomycetes</taxon>
        <taxon>Micrococcales</taxon>
        <taxon>Microbacteriaceae</taxon>
        <taxon>Mycetocola</taxon>
    </lineage>
</organism>
<dbReference type="Proteomes" id="UP000198867">
    <property type="component" value="Unassembled WGS sequence"/>
</dbReference>
<dbReference type="CDD" id="cd07721">
    <property type="entry name" value="yflN-like_MBL-fold"/>
    <property type="match status" value="1"/>
</dbReference>
<name>A0A1I4Z4Y1_9MICO</name>